<dbReference type="OrthoDB" id="995754at2"/>
<dbReference type="GeneID" id="78081770"/>
<organism evidence="1 2">
    <name type="scientific">Dysgonomonas mossii DSM 22836</name>
    <dbReference type="NCBI Taxonomy" id="742767"/>
    <lineage>
        <taxon>Bacteria</taxon>
        <taxon>Pseudomonadati</taxon>
        <taxon>Bacteroidota</taxon>
        <taxon>Bacteroidia</taxon>
        <taxon>Bacteroidales</taxon>
        <taxon>Dysgonomonadaceae</taxon>
        <taxon>Dysgonomonas</taxon>
    </lineage>
</organism>
<dbReference type="eggNOG" id="ENOG502ZSVV">
    <property type="taxonomic scope" value="Bacteria"/>
</dbReference>
<dbReference type="STRING" id="742767.HMPREF9456_01100"/>
<dbReference type="RefSeq" id="WP_006842471.1">
    <property type="nucleotide sequence ID" value="NZ_AQWJ01000002.1"/>
</dbReference>
<evidence type="ECO:0000313" key="1">
    <source>
        <dbReference type="EMBL" id="EGK04072.1"/>
    </source>
</evidence>
<name>F8WZI5_9BACT</name>
<reference evidence="1 2" key="1">
    <citation type="submission" date="2011-04" db="EMBL/GenBank/DDBJ databases">
        <title>The Genome Sequence of Dysgonomonas mossii DSM 22836.</title>
        <authorList>
            <consortium name="The Broad Institute Genome Sequencing Platform"/>
            <person name="Earl A."/>
            <person name="Ward D."/>
            <person name="Feldgarden M."/>
            <person name="Gevers D."/>
            <person name="Pudlo N."/>
            <person name="Martens E."/>
            <person name="Allen-Vercoe E."/>
            <person name="Young S.K."/>
            <person name="Zeng Q."/>
            <person name="Gargeya S."/>
            <person name="Fitzgerald M."/>
            <person name="Haas B."/>
            <person name="Abouelleil A."/>
            <person name="Alvarado L."/>
            <person name="Arachchi H.M."/>
            <person name="Berlin A."/>
            <person name="Brown A."/>
            <person name="Chapman S.B."/>
            <person name="Chen Z."/>
            <person name="Dunbar C."/>
            <person name="Freedman E."/>
            <person name="Gearin G."/>
            <person name="Gellesch M."/>
            <person name="Goldberg J."/>
            <person name="Griggs A."/>
            <person name="Gujja S."/>
            <person name="Heiman D."/>
            <person name="Howarth C."/>
            <person name="Larson L."/>
            <person name="Lui A."/>
            <person name="MacDonald P.J.P."/>
            <person name="Mehta T."/>
            <person name="Montmayeur A."/>
            <person name="Murphy C."/>
            <person name="Neiman D."/>
            <person name="Pearson M."/>
            <person name="Priest M."/>
            <person name="Roberts A."/>
            <person name="Saif S."/>
            <person name="Shea T."/>
            <person name="Shenoy N."/>
            <person name="Sisk P."/>
            <person name="Stolte C."/>
            <person name="Sykes S."/>
            <person name="Yandava C."/>
            <person name="Wortman J."/>
            <person name="Nusbaum C."/>
            <person name="Birren B."/>
        </authorList>
    </citation>
    <scope>NUCLEOTIDE SEQUENCE [LARGE SCALE GENOMIC DNA]</scope>
    <source>
        <strain evidence="1 2">DSM 22836</strain>
    </source>
</reference>
<dbReference type="Proteomes" id="UP000006420">
    <property type="component" value="Unassembled WGS sequence"/>
</dbReference>
<protein>
    <recommendedName>
        <fullName evidence="3">DUF3829 domain-containing protein</fullName>
    </recommendedName>
</protein>
<gene>
    <name evidence="1" type="ORF">HMPREF9456_01100</name>
</gene>
<proteinExistence type="predicted"/>
<comment type="caution">
    <text evidence="1">The sequence shown here is derived from an EMBL/GenBank/DDBJ whole genome shotgun (WGS) entry which is preliminary data.</text>
</comment>
<dbReference type="EMBL" id="ADLW01000004">
    <property type="protein sequence ID" value="EGK04072.1"/>
    <property type="molecule type" value="Genomic_DNA"/>
</dbReference>
<evidence type="ECO:0000313" key="2">
    <source>
        <dbReference type="Proteomes" id="UP000006420"/>
    </source>
</evidence>
<accession>F8WZI5</accession>
<sequence>MNFRVLTFFLCGIIAISLSAQKKATKTELEASNIISFGNSVINLGNSYSQTIGNFRSLLNTTDGNIDIYSKNPNRMLYAVNCAVNTVQQDQLATYSKALKPGLTFPEKESIIESVNEGKKDIEELTRWCEQMKQYFSGKEYEKDSDFEKYVIMRDSFNYYIDKASKSWSNASQLASDAGNRAELLLLEKSPLASFVISMKKDLYSLESIFKMFSNPTMTPDAIKAAITTLEESISSNENPQNKDFSKLSDIYYKEVFQTFYRNCASSANTLKSLANRLDNEKDPEVLNSWFRTAGSDYSKAIEEYNKFINQ</sequence>
<evidence type="ECO:0008006" key="3">
    <source>
        <dbReference type="Google" id="ProtNLM"/>
    </source>
</evidence>
<keyword evidence="2" id="KW-1185">Reference proteome</keyword>
<dbReference type="AlphaFoldDB" id="F8WZI5"/>
<dbReference type="HOGENOM" id="CLU_893523_0_0_10"/>